<evidence type="ECO:0000313" key="3">
    <source>
        <dbReference type="Proteomes" id="UP000494170"/>
    </source>
</evidence>
<dbReference type="Pfam" id="PF21825">
    <property type="entry name" value="crAss001_48"/>
    <property type="match status" value="1"/>
</dbReference>
<dbReference type="RefSeq" id="WP_174941284.1">
    <property type="nucleotide sequence ID" value="NZ_CABVPY010000018.1"/>
</dbReference>
<dbReference type="InterPro" id="IPR025915">
    <property type="entry name" value="Phage_gp49_66"/>
</dbReference>
<reference evidence="2 3" key="1">
    <citation type="submission" date="2019-09" db="EMBL/GenBank/DDBJ databases">
        <authorList>
            <person name="Depoorter E."/>
        </authorList>
    </citation>
    <scope>NUCLEOTIDE SEQUENCE [LARGE SCALE GENOMIC DNA]</scope>
    <source>
        <strain evidence="2">LMG 6863</strain>
    </source>
</reference>
<accession>A0A6P2LT15</accession>
<evidence type="ECO:0000313" key="2">
    <source>
        <dbReference type="EMBL" id="VWB70283.1"/>
    </source>
</evidence>
<gene>
    <name evidence="2" type="ORF">BLA6863_03295</name>
</gene>
<sequence>MNMATQPSARGDDETIEQEIQRKGKTAPRITPADIKAVIASEHYFTASRGVEGEAGGAAAYADLVIRGERAHVPAALDLLTFCVLVLRNGFTVTGESACASPENFDAEIGREVARANAIQKIWPLEGYLLKQRLHDWSNRGPSAAAPITSNIAPHQQRVIDEKAQNDERLLKLNGFFGTAIFTGLDEEERERLAAQARVMAQLSTILGDRIAAF</sequence>
<proteinExistence type="predicted"/>
<organism evidence="2 3">
    <name type="scientific">Burkholderia lata (strain ATCC 17760 / DSM 23089 / LMG 22485 / NCIMB 9086 / R18194 / 383)</name>
    <dbReference type="NCBI Taxonomy" id="482957"/>
    <lineage>
        <taxon>Bacteria</taxon>
        <taxon>Pseudomonadati</taxon>
        <taxon>Pseudomonadota</taxon>
        <taxon>Betaproteobacteria</taxon>
        <taxon>Burkholderiales</taxon>
        <taxon>Burkholderiaceae</taxon>
        <taxon>Burkholderia</taxon>
        <taxon>Burkholderia cepacia complex</taxon>
    </lineage>
</organism>
<dbReference type="AlphaFoldDB" id="A0A6P2LT15"/>
<dbReference type="EMBL" id="CABVPY010000018">
    <property type="protein sequence ID" value="VWB70283.1"/>
    <property type="molecule type" value="Genomic_DNA"/>
</dbReference>
<dbReference type="InterPro" id="IPR054052">
    <property type="entry name" value="Y16Q-like"/>
</dbReference>
<feature type="region of interest" description="Disordered" evidence="1">
    <location>
        <begin position="1"/>
        <end position="27"/>
    </location>
</feature>
<dbReference type="Pfam" id="PF13876">
    <property type="entry name" value="Phage_gp49_66"/>
    <property type="match status" value="1"/>
</dbReference>
<name>A0A6P2LT15_BURL3</name>
<evidence type="ECO:0000256" key="1">
    <source>
        <dbReference type="SAM" id="MobiDB-lite"/>
    </source>
</evidence>
<dbReference type="Proteomes" id="UP000494170">
    <property type="component" value="Unassembled WGS sequence"/>
</dbReference>
<protein>
    <submittedName>
        <fullName evidence="2">Uncharacterized protein</fullName>
    </submittedName>
</protein>